<evidence type="ECO:0000256" key="7">
    <source>
        <dbReference type="ARBA" id="ARBA00023284"/>
    </source>
</evidence>
<organism evidence="14 15">
    <name type="scientific">Haloferula chungangensis</name>
    <dbReference type="NCBI Taxonomy" id="1048331"/>
    <lineage>
        <taxon>Bacteria</taxon>
        <taxon>Pseudomonadati</taxon>
        <taxon>Verrucomicrobiota</taxon>
        <taxon>Verrucomicrobiia</taxon>
        <taxon>Verrucomicrobiales</taxon>
        <taxon>Verrucomicrobiaceae</taxon>
        <taxon>Haloferula</taxon>
    </lineage>
</organism>
<comment type="function">
    <text evidence="1">Thiol-specific peroxidase that catalyzes the reduction of hydrogen peroxide and organic hydroperoxides to water and alcohols, respectively. Plays a role in cell protection against oxidative stress by detoxifying peroxides and as sensor of hydrogen peroxide-mediated signaling events.</text>
</comment>
<evidence type="ECO:0000256" key="9">
    <source>
        <dbReference type="ARBA" id="ARBA00038489"/>
    </source>
</evidence>
<evidence type="ECO:0000256" key="1">
    <source>
        <dbReference type="ARBA" id="ARBA00003330"/>
    </source>
</evidence>
<keyword evidence="7" id="KW-0676">Redox-active center</keyword>
<evidence type="ECO:0000259" key="13">
    <source>
        <dbReference type="PROSITE" id="PS51352"/>
    </source>
</evidence>
<evidence type="ECO:0000256" key="5">
    <source>
        <dbReference type="ARBA" id="ARBA00023002"/>
    </source>
</evidence>
<dbReference type="Proteomes" id="UP001596472">
    <property type="component" value="Unassembled WGS sequence"/>
</dbReference>
<dbReference type="InterPro" id="IPR036249">
    <property type="entry name" value="Thioredoxin-like_sf"/>
</dbReference>
<evidence type="ECO:0000256" key="6">
    <source>
        <dbReference type="ARBA" id="ARBA00023157"/>
    </source>
</evidence>
<dbReference type="InterPro" id="IPR050924">
    <property type="entry name" value="Peroxiredoxin_BCP/PrxQ"/>
</dbReference>
<comment type="caution">
    <text evidence="14">The sequence shown here is derived from an EMBL/GenBank/DDBJ whole genome shotgun (WGS) entry which is preliminary data.</text>
</comment>
<dbReference type="InterPro" id="IPR000866">
    <property type="entry name" value="AhpC/TSA"/>
</dbReference>
<evidence type="ECO:0000313" key="14">
    <source>
        <dbReference type="EMBL" id="MFC7338575.1"/>
    </source>
</evidence>
<accession>A0ABW2LAF7</accession>
<dbReference type="InterPro" id="IPR013766">
    <property type="entry name" value="Thioredoxin_domain"/>
</dbReference>
<dbReference type="PANTHER" id="PTHR42801">
    <property type="entry name" value="THIOREDOXIN-DEPENDENT PEROXIDE REDUCTASE"/>
    <property type="match status" value="1"/>
</dbReference>
<proteinExistence type="inferred from homology"/>
<keyword evidence="6" id="KW-1015">Disulfide bond</keyword>
<dbReference type="EMBL" id="JBHTBS010000008">
    <property type="protein sequence ID" value="MFC7338575.1"/>
    <property type="molecule type" value="Genomic_DNA"/>
</dbReference>
<dbReference type="SUPFAM" id="SSF52833">
    <property type="entry name" value="Thioredoxin-like"/>
    <property type="match status" value="1"/>
</dbReference>
<feature type="chain" id="PRO_5047501481" description="thioredoxin-dependent peroxiredoxin" evidence="12">
    <location>
        <begin position="18"/>
        <end position="236"/>
    </location>
</feature>
<evidence type="ECO:0000256" key="4">
    <source>
        <dbReference type="ARBA" id="ARBA00022862"/>
    </source>
</evidence>
<keyword evidence="12" id="KW-0732">Signal</keyword>
<comment type="similarity">
    <text evidence="9">Belongs to the peroxiredoxin family. BCP/PrxQ subfamily.</text>
</comment>
<keyword evidence="15" id="KW-1185">Reference proteome</keyword>
<dbReference type="CDD" id="cd02970">
    <property type="entry name" value="PRX_like2"/>
    <property type="match status" value="1"/>
</dbReference>
<evidence type="ECO:0000256" key="10">
    <source>
        <dbReference type="ARBA" id="ARBA00042639"/>
    </source>
</evidence>
<comment type="catalytic activity">
    <reaction evidence="11">
        <text>a hydroperoxide + [thioredoxin]-dithiol = an alcohol + [thioredoxin]-disulfide + H2O</text>
        <dbReference type="Rhea" id="RHEA:62620"/>
        <dbReference type="Rhea" id="RHEA-COMP:10698"/>
        <dbReference type="Rhea" id="RHEA-COMP:10700"/>
        <dbReference type="ChEBI" id="CHEBI:15377"/>
        <dbReference type="ChEBI" id="CHEBI:29950"/>
        <dbReference type="ChEBI" id="CHEBI:30879"/>
        <dbReference type="ChEBI" id="CHEBI:35924"/>
        <dbReference type="ChEBI" id="CHEBI:50058"/>
        <dbReference type="EC" id="1.11.1.24"/>
    </reaction>
</comment>
<dbReference type="Pfam" id="PF00578">
    <property type="entry name" value="AhpC-TSA"/>
    <property type="match status" value="1"/>
</dbReference>
<name>A0ABW2LAF7_9BACT</name>
<evidence type="ECO:0000256" key="12">
    <source>
        <dbReference type="SAM" id="SignalP"/>
    </source>
</evidence>
<evidence type="ECO:0000256" key="3">
    <source>
        <dbReference type="ARBA" id="ARBA00022559"/>
    </source>
</evidence>
<evidence type="ECO:0000256" key="2">
    <source>
        <dbReference type="ARBA" id="ARBA00013017"/>
    </source>
</evidence>
<protein>
    <recommendedName>
        <fullName evidence="2">thioredoxin-dependent peroxiredoxin</fullName>
        <ecNumber evidence="2">1.11.1.24</ecNumber>
    </recommendedName>
    <alternativeName>
        <fullName evidence="8">Thioredoxin peroxidase</fullName>
    </alternativeName>
    <alternativeName>
        <fullName evidence="10">Thioredoxin-dependent peroxiredoxin Bcp</fullName>
    </alternativeName>
</protein>
<feature type="signal peptide" evidence="12">
    <location>
        <begin position="1"/>
        <end position="17"/>
    </location>
</feature>
<gene>
    <name evidence="14" type="ORF">ACFQY0_15375</name>
</gene>
<keyword evidence="4" id="KW-0049">Antioxidant</keyword>
<dbReference type="EC" id="1.11.1.24" evidence="2"/>
<dbReference type="PANTHER" id="PTHR42801:SF7">
    <property type="entry name" value="SLL1159 PROTEIN"/>
    <property type="match status" value="1"/>
</dbReference>
<dbReference type="PROSITE" id="PS51352">
    <property type="entry name" value="THIOREDOXIN_2"/>
    <property type="match status" value="1"/>
</dbReference>
<keyword evidence="5" id="KW-0560">Oxidoreductase</keyword>
<evidence type="ECO:0000313" key="15">
    <source>
        <dbReference type="Proteomes" id="UP001596472"/>
    </source>
</evidence>
<sequence>MKPSLLSLLLLGPALMAAEPSLQSQLEARSAESAKKGDPAVRSEYAKGIEAVAASGIVDKAKNVGDKAPDFTLKNATGKEVSLKSLLKDGPVVLTWYRGGWCPYCNIAMAALQKELPEIKKAGAQLVALSPELPDKTLTTSEKNHLEFEVLSDTNHGVADDYGIVFELTPKVRELYKSKFDLTEFNGKDAGDGKLPLAATYIIDTDGTIRWAFLDADYRKRAEPSDIVDFLNEMAE</sequence>
<reference evidence="15" key="1">
    <citation type="journal article" date="2019" name="Int. J. Syst. Evol. Microbiol.">
        <title>The Global Catalogue of Microorganisms (GCM) 10K type strain sequencing project: providing services to taxonomists for standard genome sequencing and annotation.</title>
        <authorList>
            <consortium name="The Broad Institute Genomics Platform"/>
            <consortium name="The Broad Institute Genome Sequencing Center for Infectious Disease"/>
            <person name="Wu L."/>
            <person name="Ma J."/>
        </authorList>
    </citation>
    <scope>NUCLEOTIDE SEQUENCE [LARGE SCALE GENOMIC DNA]</scope>
    <source>
        <strain evidence="15">CGMCC 4.1467</strain>
    </source>
</reference>
<evidence type="ECO:0000256" key="11">
    <source>
        <dbReference type="ARBA" id="ARBA00049091"/>
    </source>
</evidence>
<dbReference type="Gene3D" id="3.40.30.10">
    <property type="entry name" value="Glutaredoxin"/>
    <property type="match status" value="1"/>
</dbReference>
<keyword evidence="3" id="KW-0575">Peroxidase</keyword>
<feature type="domain" description="Thioredoxin" evidence="13">
    <location>
        <begin position="62"/>
        <end position="236"/>
    </location>
</feature>
<evidence type="ECO:0000256" key="8">
    <source>
        <dbReference type="ARBA" id="ARBA00032824"/>
    </source>
</evidence>